<reference evidence="1" key="2">
    <citation type="submission" date="2013-10" db="EMBL/GenBank/DDBJ databases">
        <authorList>
            <person name="Aslett M."/>
        </authorList>
    </citation>
    <scope>NUCLEOTIDE SEQUENCE [LARGE SCALE GENOMIC DNA]</scope>
    <source>
        <strain evidence="1">Houghton</strain>
    </source>
</reference>
<accession>U6L526</accession>
<dbReference type="EMBL" id="HG675742">
    <property type="protein sequence ID" value="CDJ42880.1"/>
    <property type="molecule type" value="Genomic_DNA"/>
</dbReference>
<dbReference type="GeneID" id="25252603"/>
<sequence length="115" mass="13297">MLLDGGYLLQLLAACRKGIRQQQVQTQQQQLHQQQLLLEANVVPEVQVCESLALAVCDLLYSQYEQQFQQLLQPEPSAQQEREKRTLKVSLDNLIFANWELGFKKEAGYALWMFS</sequence>
<dbReference type="Proteomes" id="UP000030747">
    <property type="component" value="Unassembled WGS sequence"/>
</dbReference>
<dbReference type="VEuPathDB" id="ToxoDB:ETH2_1373800"/>
<gene>
    <name evidence="1" type="ORF">ETH_00017320</name>
</gene>
<name>U6L526_EIMTE</name>
<organism evidence="1 2">
    <name type="scientific">Eimeria tenella</name>
    <name type="common">Coccidian parasite</name>
    <dbReference type="NCBI Taxonomy" id="5802"/>
    <lineage>
        <taxon>Eukaryota</taxon>
        <taxon>Sar</taxon>
        <taxon>Alveolata</taxon>
        <taxon>Apicomplexa</taxon>
        <taxon>Conoidasida</taxon>
        <taxon>Coccidia</taxon>
        <taxon>Eucoccidiorida</taxon>
        <taxon>Eimeriorina</taxon>
        <taxon>Eimeriidae</taxon>
        <taxon>Eimeria</taxon>
    </lineage>
</organism>
<keyword evidence="2" id="KW-1185">Reference proteome</keyword>
<protein>
    <submittedName>
        <fullName evidence="1">Uncharacterized protein</fullName>
    </submittedName>
</protein>
<dbReference type="AlphaFoldDB" id="U6L526"/>
<proteinExistence type="predicted"/>
<evidence type="ECO:0000313" key="1">
    <source>
        <dbReference type="EMBL" id="CDJ42880.1"/>
    </source>
</evidence>
<dbReference type="VEuPathDB" id="ToxoDB:ETH_00017320"/>
<evidence type="ECO:0000313" key="2">
    <source>
        <dbReference type="Proteomes" id="UP000030747"/>
    </source>
</evidence>
<dbReference type="OrthoDB" id="10417846at2759"/>
<reference evidence="1" key="1">
    <citation type="submission" date="2013-10" db="EMBL/GenBank/DDBJ databases">
        <title>Genomic analysis of the causative agents of coccidiosis in chickens.</title>
        <authorList>
            <person name="Reid A.J."/>
            <person name="Blake D."/>
            <person name="Billington K."/>
            <person name="Browne H."/>
            <person name="Dunn M."/>
            <person name="Hung S."/>
            <person name="Kawahara F."/>
            <person name="Miranda-Saavedra D."/>
            <person name="Mourier T."/>
            <person name="Nagra H."/>
            <person name="Otto T.D."/>
            <person name="Rawlings N."/>
            <person name="Sanchez A."/>
            <person name="Sanders M."/>
            <person name="Subramaniam C."/>
            <person name="Tay Y."/>
            <person name="Dear P."/>
            <person name="Doerig C."/>
            <person name="Gruber A."/>
            <person name="Parkinson J."/>
            <person name="Shirley M."/>
            <person name="Wan K.L."/>
            <person name="Berriman M."/>
            <person name="Tomley F."/>
            <person name="Pain A."/>
        </authorList>
    </citation>
    <scope>NUCLEOTIDE SEQUENCE [LARGE SCALE GENOMIC DNA]</scope>
    <source>
        <strain evidence="1">Houghton</strain>
    </source>
</reference>
<dbReference type="RefSeq" id="XP_013233630.1">
    <property type="nucleotide sequence ID" value="XM_013378176.1"/>
</dbReference>